<dbReference type="PANTHER" id="PTHR42663">
    <property type="entry name" value="HYDROLASE C777.06C-RELATED-RELATED"/>
    <property type="match status" value="1"/>
</dbReference>
<reference evidence="3" key="1">
    <citation type="journal article" date="2018" name="Nat. Microbiol.">
        <title>Leveraging single-cell genomics to expand the fungal tree of life.</title>
        <authorList>
            <person name="Ahrendt S.R."/>
            <person name="Quandt C.A."/>
            <person name="Ciobanu D."/>
            <person name="Clum A."/>
            <person name="Salamov A."/>
            <person name="Andreopoulos B."/>
            <person name="Cheng J.F."/>
            <person name="Woyke T."/>
            <person name="Pelin A."/>
            <person name="Henrissat B."/>
            <person name="Reynolds N.K."/>
            <person name="Benny G.L."/>
            <person name="Smith M.E."/>
            <person name="James T.Y."/>
            <person name="Grigoriev I.V."/>
        </authorList>
    </citation>
    <scope>NUCLEOTIDE SEQUENCE [LARGE SCALE GENOMIC DNA]</scope>
</reference>
<dbReference type="AlphaFoldDB" id="A0A4P9WJC5"/>
<dbReference type="Pfam" id="PF12706">
    <property type="entry name" value="Lactamase_B_2"/>
    <property type="match status" value="1"/>
</dbReference>
<evidence type="ECO:0000313" key="2">
    <source>
        <dbReference type="EMBL" id="RKO90716.1"/>
    </source>
</evidence>
<organism evidence="2 3">
    <name type="scientific">Blyttiomyces helicus</name>
    <dbReference type="NCBI Taxonomy" id="388810"/>
    <lineage>
        <taxon>Eukaryota</taxon>
        <taxon>Fungi</taxon>
        <taxon>Fungi incertae sedis</taxon>
        <taxon>Chytridiomycota</taxon>
        <taxon>Chytridiomycota incertae sedis</taxon>
        <taxon>Chytridiomycetes</taxon>
        <taxon>Chytridiomycetes incertae sedis</taxon>
        <taxon>Blyttiomyces</taxon>
    </lineage>
</organism>
<feature type="non-terminal residue" evidence="2">
    <location>
        <position position="1"/>
    </location>
</feature>
<evidence type="ECO:0000259" key="1">
    <source>
        <dbReference type="Pfam" id="PF12706"/>
    </source>
</evidence>
<dbReference type="OrthoDB" id="341300at2759"/>
<proteinExistence type="predicted"/>
<keyword evidence="3" id="KW-1185">Reference proteome</keyword>
<dbReference type="Proteomes" id="UP000269721">
    <property type="component" value="Unassembled WGS sequence"/>
</dbReference>
<dbReference type="Gene3D" id="3.60.15.10">
    <property type="entry name" value="Ribonuclease Z/Hydroxyacylglutathione hydrolase-like"/>
    <property type="match status" value="1"/>
</dbReference>
<dbReference type="SUPFAM" id="SSF56281">
    <property type="entry name" value="Metallo-hydrolase/oxidoreductase"/>
    <property type="match status" value="1"/>
</dbReference>
<dbReference type="InterPro" id="IPR001279">
    <property type="entry name" value="Metallo-B-lactamas"/>
</dbReference>
<dbReference type="CDD" id="cd16279">
    <property type="entry name" value="metallo-hydrolase-like_MBL-fold"/>
    <property type="match status" value="1"/>
</dbReference>
<name>A0A4P9WJC5_9FUNG</name>
<accession>A0A4P9WJC5</accession>
<gene>
    <name evidence="2" type="ORF">BDK51DRAFT_20406</name>
</gene>
<dbReference type="PANTHER" id="PTHR42663:SF6">
    <property type="entry name" value="HYDROLASE C777.06C-RELATED"/>
    <property type="match status" value="1"/>
</dbReference>
<sequence>GTSGTVPNIYCLTKDEPTCKTCLAAIKTTPIDASALTAPNGTVLALPRSNPNRRRNTSALLRTMHSDGRMRNILIDCGKTFSESALTWFVEYRLRRIDALLLTHGHADAVLGLDDLRQWTIGGAAKSVQDSIPVYLSKECMSVVESVFPYLVDTKKATGGGDVPALDFHVFGDGPEGYKPFNIEELEVIPIEVDHGKVSSGAPFKCLGYRFNNLTYLSDVSSIPPTASDLIQGTTTLIIDALHREPHASHLSIYQSASEAARLLPQDGRAIMVGMSHDTEHEELNCILAEDEGLKAKGVRAQAGFDGMRVDVRGCR</sequence>
<feature type="domain" description="Metallo-beta-lactamase" evidence="1">
    <location>
        <begin position="71"/>
        <end position="270"/>
    </location>
</feature>
<dbReference type="InterPro" id="IPR036866">
    <property type="entry name" value="RibonucZ/Hydroxyglut_hydro"/>
</dbReference>
<evidence type="ECO:0000313" key="3">
    <source>
        <dbReference type="Proteomes" id="UP000269721"/>
    </source>
</evidence>
<dbReference type="EMBL" id="KZ995420">
    <property type="protein sequence ID" value="RKO90716.1"/>
    <property type="molecule type" value="Genomic_DNA"/>
</dbReference>
<protein>
    <submittedName>
        <fullName evidence="2">Beta-lactamase-like protein</fullName>
    </submittedName>
</protein>